<dbReference type="SUPFAM" id="SSF46785">
    <property type="entry name" value="Winged helix' DNA-binding domain"/>
    <property type="match status" value="1"/>
</dbReference>
<evidence type="ECO:0000256" key="3">
    <source>
        <dbReference type="ARBA" id="ARBA00023125"/>
    </source>
</evidence>
<dbReference type="PANTHER" id="PTHR30537">
    <property type="entry name" value="HTH-TYPE TRANSCRIPTIONAL REGULATOR"/>
    <property type="match status" value="1"/>
</dbReference>
<sequence length="302" mass="33965">MDLNSLVAFARVVEASSFAEAARRMKMPTSTLSRRIAELENQLGVRLLDRSTRRLRLTDVGAELLEHAEQGAQVSDAVSSIASNYGATVSGKLRLSAPPSISDSFLAPLINGFQARYPDVRVQVLIAERAVDHITDGVDLIVRIGQLGDSVLVGRKLLSYRHQLLASRSYLKRFPPIRHPQDLLKHRLLSFARWKPRDRWIFEHVDGNQKETLFFDPYLSMNDYAGLAPAILAGAGVGELPPVVLPGLSRKEALVEVMPKWRFRTFDLWLLHLSNKHLSQAVRVFRDFAVEHTRTLFPNLPC</sequence>
<dbReference type="PANTHER" id="PTHR30537:SF5">
    <property type="entry name" value="HTH-TYPE TRANSCRIPTIONAL ACTIVATOR TTDR-RELATED"/>
    <property type="match status" value="1"/>
</dbReference>
<dbReference type="FunFam" id="1.10.10.10:FF:000001">
    <property type="entry name" value="LysR family transcriptional regulator"/>
    <property type="match status" value="1"/>
</dbReference>
<dbReference type="InterPro" id="IPR036390">
    <property type="entry name" value="WH_DNA-bd_sf"/>
</dbReference>
<dbReference type="Pfam" id="PF00126">
    <property type="entry name" value="HTH_1"/>
    <property type="match status" value="1"/>
</dbReference>
<dbReference type="RefSeq" id="WP_183972759.1">
    <property type="nucleotide sequence ID" value="NZ_JACHEB010000001.1"/>
</dbReference>
<dbReference type="InterPro" id="IPR058163">
    <property type="entry name" value="LysR-type_TF_proteobact-type"/>
</dbReference>
<dbReference type="GO" id="GO:0006351">
    <property type="term" value="P:DNA-templated transcription"/>
    <property type="evidence" value="ECO:0007669"/>
    <property type="project" value="TreeGrafter"/>
</dbReference>
<evidence type="ECO:0000259" key="5">
    <source>
        <dbReference type="PROSITE" id="PS50931"/>
    </source>
</evidence>
<dbReference type="AlphaFoldDB" id="A0A9X0U284"/>
<protein>
    <submittedName>
        <fullName evidence="6">DNA-binding transcriptional LysR family regulator</fullName>
    </submittedName>
</protein>
<evidence type="ECO:0000256" key="2">
    <source>
        <dbReference type="ARBA" id="ARBA00023015"/>
    </source>
</evidence>
<evidence type="ECO:0000256" key="4">
    <source>
        <dbReference type="ARBA" id="ARBA00023163"/>
    </source>
</evidence>
<feature type="domain" description="HTH lysR-type" evidence="5">
    <location>
        <begin position="1"/>
        <end position="58"/>
    </location>
</feature>
<keyword evidence="7" id="KW-1185">Reference proteome</keyword>
<dbReference type="GO" id="GO:0003700">
    <property type="term" value="F:DNA-binding transcription factor activity"/>
    <property type="evidence" value="ECO:0007669"/>
    <property type="project" value="InterPro"/>
</dbReference>
<name>A0A9X0U284_9BACT</name>
<organism evidence="6 7">
    <name type="scientific">Tunturiibacter gelidiferens</name>
    <dbReference type="NCBI Taxonomy" id="3069689"/>
    <lineage>
        <taxon>Bacteria</taxon>
        <taxon>Pseudomonadati</taxon>
        <taxon>Acidobacteriota</taxon>
        <taxon>Terriglobia</taxon>
        <taxon>Terriglobales</taxon>
        <taxon>Acidobacteriaceae</taxon>
        <taxon>Tunturiibacter</taxon>
    </lineage>
</organism>
<comment type="caution">
    <text evidence="6">The sequence shown here is derived from an EMBL/GenBank/DDBJ whole genome shotgun (WGS) entry which is preliminary data.</text>
</comment>
<evidence type="ECO:0000313" key="7">
    <source>
        <dbReference type="Proteomes" id="UP000535182"/>
    </source>
</evidence>
<dbReference type="Pfam" id="PF03466">
    <property type="entry name" value="LysR_substrate"/>
    <property type="match status" value="1"/>
</dbReference>
<keyword evidence="3 6" id="KW-0238">DNA-binding</keyword>
<dbReference type="InterPro" id="IPR000847">
    <property type="entry name" value="LysR_HTH_N"/>
</dbReference>
<dbReference type="InterPro" id="IPR005119">
    <property type="entry name" value="LysR_subst-bd"/>
</dbReference>
<proteinExistence type="inferred from homology"/>
<keyword evidence="2" id="KW-0805">Transcription regulation</keyword>
<dbReference type="InterPro" id="IPR036388">
    <property type="entry name" value="WH-like_DNA-bd_sf"/>
</dbReference>
<dbReference type="Gene3D" id="1.10.10.10">
    <property type="entry name" value="Winged helix-like DNA-binding domain superfamily/Winged helix DNA-binding domain"/>
    <property type="match status" value="1"/>
</dbReference>
<reference evidence="6 7" key="1">
    <citation type="submission" date="2020-08" db="EMBL/GenBank/DDBJ databases">
        <title>Genomic Encyclopedia of Type Strains, Phase IV (KMG-V): Genome sequencing to study the core and pangenomes of soil and plant-associated prokaryotes.</title>
        <authorList>
            <person name="Whitman W."/>
        </authorList>
    </citation>
    <scope>NUCLEOTIDE SEQUENCE [LARGE SCALE GENOMIC DNA]</scope>
    <source>
        <strain evidence="6 7">X5P2</strain>
    </source>
</reference>
<dbReference type="GO" id="GO:0043565">
    <property type="term" value="F:sequence-specific DNA binding"/>
    <property type="evidence" value="ECO:0007669"/>
    <property type="project" value="TreeGrafter"/>
</dbReference>
<dbReference type="Proteomes" id="UP000535182">
    <property type="component" value="Unassembled WGS sequence"/>
</dbReference>
<comment type="similarity">
    <text evidence="1">Belongs to the LysR transcriptional regulatory family.</text>
</comment>
<accession>A0A9X0U284</accession>
<dbReference type="EMBL" id="JACHEB010000001">
    <property type="protein sequence ID" value="MBB5326650.1"/>
    <property type="molecule type" value="Genomic_DNA"/>
</dbReference>
<dbReference type="PROSITE" id="PS50931">
    <property type="entry name" value="HTH_LYSR"/>
    <property type="match status" value="1"/>
</dbReference>
<evidence type="ECO:0000256" key="1">
    <source>
        <dbReference type="ARBA" id="ARBA00009437"/>
    </source>
</evidence>
<dbReference type="CDD" id="cd08422">
    <property type="entry name" value="PBP2_CrgA_like"/>
    <property type="match status" value="1"/>
</dbReference>
<dbReference type="Gene3D" id="3.40.190.290">
    <property type="match status" value="1"/>
</dbReference>
<gene>
    <name evidence="6" type="ORF">HDF14_000244</name>
</gene>
<evidence type="ECO:0000313" key="6">
    <source>
        <dbReference type="EMBL" id="MBB5326650.1"/>
    </source>
</evidence>
<dbReference type="SUPFAM" id="SSF53850">
    <property type="entry name" value="Periplasmic binding protein-like II"/>
    <property type="match status" value="1"/>
</dbReference>
<keyword evidence="4" id="KW-0804">Transcription</keyword>